<reference evidence="1 2" key="1">
    <citation type="submission" date="2018-05" db="EMBL/GenBank/DDBJ databases">
        <title>Genomic Encyclopedia of Type Strains, Phase IV (KMG-IV): sequencing the most valuable type-strain genomes for metagenomic binning, comparative biology and taxonomic classification.</title>
        <authorList>
            <person name="Goeker M."/>
        </authorList>
    </citation>
    <scope>NUCLEOTIDE SEQUENCE [LARGE SCALE GENOMIC DNA]</scope>
    <source>
        <strain evidence="1 2">DSM 18773</strain>
    </source>
</reference>
<dbReference type="Proteomes" id="UP000245634">
    <property type="component" value="Unassembled WGS sequence"/>
</dbReference>
<dbReference type="EMBL" id="QGGL01000005">
    <property type="protein sequence ID" value="PWK14285.1"/>
    <property type="molecule type" value="Genomic_DNA"/>
</dbReference>
<dbReference type="AlphaFoldDB" id="A0A316D9Y3"/>
<gene>
    <name evidence="1" type="ORF">C7459_10539</name>
</gene>
<dbReference type="OrthoDB" id="2460531at2"/>
<dbReference type="Gene3D" id="2.60.120.380">
    <property type="match status" value="1"/>
</dbReference>
<evidence type="ECO:0000313" key="1">
    <source>
        <dbReference type="EMBL" id="PWK14285.1"/>
    </source>
</evidence>
<proteinExistence type="predicted"/>
<organism evidence="1 2">
    <name type="scientific">Tumebacillus permanentifrigoris</name>
    <dbReference type="NCBI Taxonomy" id="378543"/>
    <lineage>
        <taxon>Bacteria</taxon>
        <taxon>Bacillati</taxon>
        <taxon>Bacillota</taxon>
        <taxon>Bacilli</taxon>
        <taxon>Bacillales</taxon>
        <taxon>Alicyclobacillaceae</taxon>
        <taxon>Tumebacillus</taxon>
    </lineage>
</organism>
<protein>
    <submittedName>
        <fullName evidence="1">Uncharacterized protein</fullName>
    </submittedName>
</protein>
<comment type="caution">
    <text evidence="1">The sequence shown here is derived from an EMBL/GenBank/DDBJ whole genome shotgun (WGS) entry which is preliminary data.</text>
</comment>
<keyword evidence="2" id="KW-1185">Reference proteome</keyword>
<sequence length="557" mass="63291">MDATVSERAINLVNGAKFRAVLPTEDTSDWYKFWLRAGEAVEIELSEMPLGVLYDLEVYDSSGDLFLGTAPLNDRVRFASYEANADGEIYIRVFSSVGSDPTHEYALHVDRYKNLNGTISGAQTLYAFEGPYRIGGGDLVIVSGGVLDIEAGTILNVRSQNVLRVLGGGALNLLGDAAQPVVILGATAQGEDGFWEGLELEDGGSIKRQFVTIYYDVVESQLPPEPGRIVNILPTERPALIRQWYQLASPYLSSIIEGVENSGKWYDPWAIKKRDLYFGMDVEMFAQWEVDSGRLCDQRFQQGEVNYWEYVNAGFLHDMLMARQCFDNDEPASHFRIQRMIDYLRHGKSWREKHGVLKSTHILPKLDDALEQDSELHQHMKEMSTLFWWSHNTSIVYWDHLAREIGLHTQEEHPENQFVNGVIIRLDFSSDLPYQFLSFGNQMPPVGMIGIFLNHGPFKYPDVYPAPPAPPVPEGTVDYHDETTIGLLKTYFEFLLHDGTNPVFTWWLPTPADREARQILETTGLTLDASMQDWKREILDPAIQTLHEIQEKYLKSE</sequence>
<accession>A0A316D9Y3</accession>
<dbReference type="RefSeq" id="WP_109687668.1">
    <property type="nucleotide sequence ID" value="NZ_QGGL01000005.1"/>
</dbReference>
<evidence type="ECO:0000313" key="2">
    <source>
        <dbReference type="Proteomes" id="UP000245634"/>
    </source>
</evidence>
<name>A0A316D9Y3_9BACL</name>